<comment type="caution">
    <text evidence="2">The sequence shown here is derived from an EMBL/GenBank/DDBJ whole genome shotgun (WGS) entry which is preliminary data.</text>
</comment>
<gene>
    <name evidence="2" type="ORF">HBR001_LOCUS9496</name>
</gene>
<evidence type="ECO:0008006" key="4">
    <source>
        <dbReference type="Google" id="ProtNLM"/>
    </source>
</evidence>
<keyword evidence="1" id="KW-0732">Signal</keyword>
<dbReference type="AlphaFoldDB" id="A0AAV0V5Y9"/>
<dbReference type="EMBL" id="CANTFL010001490">
    <property type="protein sequence ID" value="CAI5743475.1"/>
    <property type="molecule type" value="Genomic_DNA"/>
</dbReference>
<keyword evidence="3" id="KW-1185">Reference proteome</keyword>
<evidence type="ECO:0000313" key="3">
    <source>
        <dbReference type="Proteomes" id="UP001162031"/>
    </source>
</evidence>
<name>A0AAV0V5Y9_HYABA</name>
<feature type="signal peptide" evidence="1">
    <location>
        <begin position="1"/>
        <end position="24"/>
    </location>
</feature>
<evidence type="ECO:0000313" key="2">
    <source>
        <dbReference type="EMBL" id="CAI5743475.1"/>
    </source>
</evidence>
<dbReference type="Proteomes" id="UP001162031">
    <property type="component" value="Unassembled WGS sequence"/>
</dbReference>
<evidence type="ECO:0000256" key="1">
    <source>
        <dbReference type="SAM" id="SignalP"/>
    </source>
</evidence>
<organism evidence="2 3">
    <name type="scientific">Hyaloperonospora brassicae</name>
    <name type="common">Brassica downy mildew</name>
    <name type="synonym">Peronospora brassicae</name>
    <dbReference type="NCBI Taxonomy" id="162125"/>
    <lineage>
        <taxon>Eukaryota</taxon>
        <taxon>Sar</taxon>
        <taxon>Stramenopiles</taxon>
        <taxon>Oomycota</taxon>
        <taxon>Peronosporomycetes</taxon>
        <taxon>Peronosporales</taxon>
        <taxon>Peronosporaceae</taxon>
        <taxon>Hyaloperonospora</taxon>
    </lineage>
</organism>
<accession>A0AAV0V5Y9</accession>
<feature type="chain" id="PRO_5043807545" description="RxLR effector candidate protein" evidence="1">
    <location>
        <begin position="25"/>
        <end position="221"/>
    </location>
</feature>
<protein>
    <recommendedName>
        <fullName evidence="4">RxLR effector candidate protein</fullName>
    </recommendedName>
</protein>
<reference evidence="2" key="1">
    <citation type="submission" date="2022-12" db="EMBL/GenBank/DDBJ databases">
        <authorList>
            <person name="Webb A."/>
        </authorList>
    </citation>
    <scope>NUCLEOTIDE SEQUENCE</scope>
    <source>
        <strain evidence="2">Hp1</strain>
    </source>
</reference>
<proteinExistence type="predicted"/>
<sequence>MVASNLCALLFGAVLLACTVTASGLVEPEAKEPVVHANKGFDLTEVLSSNATNQENRSIPGLIEAPLAELERLRAAAQNKILEHLPASITRSYDVAELPGIKLTDKALSSNLVSLVDHLATEKVPMGEAVQTMIKHSSNLDVAIMLIAAAHAPNVNKDVVVRAEKELFVKWQTTFHSKPEGRAGLEMEAGTIAWKKRFIGFSLNRWSQFGQDKGITPVMPH</sequence>